<reference evidence="2" key="1">
    <citation type="journal article" date="2013" name="Genome Announc.">
        <title>Draft Genome Sequence of D-Branched-Chain Amino Acid Producer Lactobacillus otakiensis JCM 15040T, Isolated from a Traditional Japanese Pickle.</title>
        <authorList>
            <person name="Doi K."/>
            <person name="Mori K."/>
            <person name="Mutaguchi Y."/>
            <person name="Tashiro K."/>
            <person name="Fujino Y."/>
            <person name="Ohmori T."/>
            <person name="Kuhara S."/>
            <person name="Ohshima T."/>
        </authorList>
    </citation>
    <scope>NUCLEOTIDE SEQUENCE [LARGE SCALE GENOMIC DNA]</scope>
    <source>
        <strain evidence="2">JCM 15040</strain>
    </source>
</reference>
<accession>S4NIC5</accession>
<comment type="caution">
    <text evidence="1">The sequence shown here is derived from an EMBL/GenBank/DDBJ whole genome shotgun (WGS) entry which is preliminary data.</text>
</comment>
<organism evidence="1 2">
    <name type="scientific">Lentilactobacillus otakiensis DSM 19908 = JCM 15040</name>
    <dbReference type="NCBI Taxonomy" id="1423780"/>
    <lineage>
        <taxon>Bacteria</taxon>
        <taxon>Bacillati</taxon>
        <taxon>Bacillota</taxon>
        <taxon>Bacilli</taxon>
        <taxon>Lactobacillales</taxon>
        <taxon>Lactobacillaceae</taxon>
        <taxon>Lentilactobacillus</taxon>
    </lineage>
</organism>
<dbReference type="EMBL" id="BASH01000004">
    <property type="protein sequence ID" value="GAD16982.1"/>
    <property type="molecule type" value="Genomic_DNA"/>
</dbReference>
<name>S4NIC5_9LACO</name>
<gene>
    <name evidence="1" type="ORF">LOT_1520</name>
</gene>
<dbReference type="Proteomes" id="UP000016361">
    <property type="component" value="Unassembled WGS sequence"/>
</dbReference>
<dbReference type="AlphaFoldDB" id="S4NIC5"/>
<evidence type="ECO:0000313" key="2">
    <source>
        <dbReference type="Proteomes" id="UP000016361"/>
    </source>
</evidence>
<evidence type="ECO:0000313" key="1">
    <source>
        <dbReference type="EMBL" id="GAD16982.1"/>
    </source>
</evidence>
<proteinExistence type="predicted"/>
<protein>
    <submittedName>
        <fullName evidence="1">Uncharacterized protein</fullName>
    </submittedName>
</protein>
<sequence length="129" mass="14474">MLILTLLVLGGCSSNQSQNTSQPTHSYDYIQVYNNSGEKIVTLTNKKAIGYFSDEIGSGGGNAKMHKVPHGSKLKLKYVGHQKNSNITSTWFVYTNKYVKLNPLKHLPTSVWKLDQHDYGKFSSPYSFN</sequence>
<dbReference type="eggNOG" id="ENOG5030AP9">
    <property type="taxonomic scope" value="Bacteria"/>
</dbReference>
<keyword evidence="2" id="KW-1185">Reference proteome</keyword>